<protein>
    <submittedName>
        <fullName evidence="1">Uncharacterized protein</fullName>
    </submittedName>
</protein>
<gene>
    <name evidence="1" type="ORF">FOL47_010763</name>
</gene>
<dbReference type="EMBL" id="JAAPAO010000863">
    <property type="protein sequence ID" value="KAF4652990.1"/>
    <property type="molecule type" value="Genomic_DNA"/>
</dbReference>
<keyword evidence="2" id="KW-1185">Reference proteome</keyword>
<accession>A0A7J6L0N3</accession>
<comment type="caution">
    <text evidence="1">The sequence shown here is derived from an EMBL/GenBank/DDBJ whole genome shotgun (WGS) entry which is preliminary data.</text>
</comment>
<organism evidence="1 2">
    <name type="scientific">Perkinsus chesapeaki</name>
    <name type="common">Clam parasite</name>
    <name type="synonym">Perkinsus andrewsi</name>
    <dbReference type="NCBI Taxonomy" id="330153"/>
    <lineage>
        <taxon>Eukaryota</taxon>
        <taxon>Sar</taxon>
        <taxon>Alveolata</taxon>
        <taxon>Perkinsozoa</taxon>
        <taxon>Perkinsea</taxon>
        <taxon>Perkinsida</taxon>
        <taxon>Perkinsidae</taxon>
        <taxon>Perkinsus</taxon>
    </lineage>
</organism>
<dbReference type="Proteomes" id="UP000591131">
    <property type="component" value="Unassembled WGS sequence"/>
</dbReference>
<proteinExistence type="predicted"/>
<sequence>MSDLKLAHLKNARAQMIDCCPPILAGGSLLLGISSPQLKLDCLSAYFVTHCEQYGESFDDFKRNLADSSLSNRHIQYIITSTADDVDRMAEVVPYLHDFLVVFFPSAEVSVMKARTIARSASEIMWHNFVNHVRVGHEFAVGSLIWGKHDSGCLRTGTSLLSFELGWLY</sequence>
<name>A0A7J6L0N3_PERCH</name>
<reference evidence="1 2" key="1">
    <citation type="submission" date="2020-04" db="EMBL/GenBank/DDBJ databases">
        <title>Perkinsus chesapeaki whole genome sequence.</title>
        <authorList>
            <person name="Bogema D.R."/>
        </authorList>
    </citation>
    <scope>NUCLEOTIDE SEQUENCE [LARGE SCALE GENOMIC DNA]</scope>
    <source>
        <strain evidence="1">ATCC PRA-425</strain>
    </source>
</reference>
<evidence type="ECO:0000313" key="2">
    <source>
        <dbReference type="Proteomes" id="UP000591131"/>
    </source>
</evidence>
<evidence type="ECO:0000313" key="1">
    <source>
        <dbReference type="EMBL" id="KAF4652990.1"/>
    </source>
</evidence>
<dbReference type="AlphaFoldDB" id="A0A7J6L0N3"/>